<accession>A0A381UIY7</accession>
<protein>
    <recommendedName>
        <fullName evidence="2">Outer membrane protein beta-barrel domain-containing protein</fullName>
    </recommendedName>
</protein>
<dbReference type="EMBL" id="UINC01006535">
    <property type="protein sequence ID" value="SVA28115.1"/>
    <property type="molecule type" value="Genomic_DNA"/>
</dbReference>
<evidence type="ECO:0008006" key="2">
    <source>
        <dbReference type="Google" id="ProtNLM"/>
    </source>
</evidence>
<gene>
    <name evidence="1" type="ORF">METZ01_LOCUS80969</name>
</gene>
<organism evidence="1">
    <name type="scientific">marine metagenome</name>
    <dbReference type="NCBI Taxonomy" id="408172"/>
    <lineage>
        <taxon>unclassified sequences</taxon>
        <taxon>metagenomes</taxon>
        <taxon>ecological metagenomes</taxon>
    </lineage>
</organism>
<name>A0A381UIY7_9ZZZZ</name>
<reference evidence="1" key="1">
    <citation type="submission" date="2018-05" db="EMBL/GenBank/DDBJ databases">
        <authorList>
            <person name="Lanie J.A."/>
            <person name="Ng W.-L."/>
            <person name="Kazmierczak K.M."/>
            <person name="Andrzejewski T.M."/>
            <person name="Davidsen T.M."/>
            <person name="Wayne K.J."/>
            <person name="Tettelin H."/>
            <person name="Glass J.I."/>
            <person name="Rusch D."/>
            <person name="Podicherti R."/>
            <person name="Tsui H.-C.T."/>
            <person name="Winkler M.E."/>
        </authorList>
    </citation>
    <scope>NUCLEOTIDE SEQUENCE</scope>
</reference>
<proteinExistence type="predicted"/>
<dbReference type="AlphaFoldDB" id="A0A381UIY7"/>
<evidence type="ECO:0000313" key="1">
    <source>
        <dbReference type="EMBL" id="SVA28115.1"/>
    </source>
</evidence>
<sequence>MHTVFNRLLVFFFIGLLFTGANAQYRHNVPTTRIKDTMAQSQGNSLSSLFNSDRLTMNHSFSLGMASMGGFATSYGTYTNNLNYLINDKWSLTSRIDLIQPTLSSPTPQGVNAVNPMVFYGAQLEYKASNNLSFSLSMDNHPRYQRQWGLSPYSLYAFPPR</sequence>